<dbReference type="EMBL" id="JAJEPW010000050">
    <property type="protein sequence ID" value="MCC2130488.1"/>
    <property type="molecule type" value="Genomic_DNA"/>
</dbReference>
<dbReference type="Pfam" id="PF13472">
    <property type="entry name" value="Lipase_GDSL_2"/>
    <property type="match status" value="1"/>
</dbReference>
<evidence type="ECO:0000313" key="2">
    <source>
        <dbReference type="EMBL" id="MCC2130488.1"/>
    </source>
</evidence>
<accession>A0AAE3DDV8</accession>
<dbReference type="GO" id="GO:0016787">
    <property type="term" value="F:hydrolase activity"/>
    <property type="evidence" value="ECO:0007669"/>
    <property type="project" value="UniProtKB-KW"/>
</dbReference>
<dbReference type="Gene3D" id="3.40.50.1110">
    <property type="entry name" value="SGNH hydrolase"/>
    <property type="match status" value="1"/>
</dbReference>
<keyword evidence="3" id="KW-1185">Reference proteome</keyword>
<proteinExistence type="predicted"/>
<reference evidence="2" key="1">
    <citation type="submission" date="2021-10" db="EMBL/GenBank/DDBJ databases">
        <title>Anaerobic single-cell dispensing facilitates the cultivation of human gut bacteria.</title>
        <authorList>
            <person name="Afrizal A."/>
        </authorList>
    </citation>
    <scope>NUCLEOTIDE SEQUENCE</scope>
    <source>
        <strain evidence="2">CLA-AA-H272</strain>
    </source>
</reference>
<name>A0AAE3DDV8_9FIRM</name>
<dbReference type="AlphaFoldDB" id="A0AAE3DDV8"/>
<keyword evidence="2" id="KW-0378">Hydrolase</keyword>
<dbReference type="InterPro" id="IPR013830">
    <property type="entry name" value="SGNH_hydro"/>
</dbReference>
<organism evidence="2 3">
    <name type="scientific">Brotocaccenecus cirricatena</name>
    <dbReference type="NCBI Taxonomy" id="3064195"/>
    <lineage>
        <taxon>Bacteria</taxon>
        <taxon>Bacillati</taxon>
        <taxon>Bacillota</taxon>
        <taxon>Clostridia</taxon>
        <taxon>Eubacteriales</taxon>
        <taxon>Oscillospiraceae</taxon>
        <taxon>Brotocaccenecus</taxon>
    </lineage>
</organism>
<protein>
    <submittedName>
        <fullName evidence="2">SGNH/GDSL hydrolase family protein</fullName>
    </submittedName>
</protein>
<dbReference type="InterPro" id="IPR036514">
    <property type="entry name" value="SGNH_hydro_sf"/>
</dbReference>
<dbReference type="Proteomes" id="UP001199319">
    <property type="component" value="Unassembled WGS sequence"/>
</dbReference>
<dbReference type="RefSeq" id="WP_302929657.1">
    <property type="nucleotide sequence ID" value="NZ_JAJEPW010000050.1"/>
</dbReference>
<evidence type="ECO:0000259" key="1">
    <source>
        <dbReference type="Pfam" id="PF13472"/>
    </source>
</evidence>
<sequence>MPDKIYIYGDSLLKATVPDVDFHYHFHINEVMQRYQTKLVEVVNRSKMGATIRKGLSLVRHDLDRGLEARYALVSYGGNDSDFDWAAIDADPEADHRPNTELPEFADTLHETLDALRQGGVQPVMMTLPPIDGERYLDFLCRDNLRRDRILDWLGEPQMIYRHQELYADTAAEIALRENIPLIPVRQTFLRNHRLSQLIAADGIHLTVPGYEQLFDTLADWVKKNI</sequence>
<dbReference type="SUPFAM" id="SSF52266">
    <property type="entry name" value="SGNH hydrolase"/>
    <property type="match status" value="1"/>
</dbReference>
<comment type="caution">
    <text evidence="2">The sequence shown here is derived from an EMBL/GenBank/DDBJ whole genome shotgun (WGS) entry which is preliminary data.</text>
</comment>
<gene>
    <name evidence="2" type="ORF">LKD37_13350</name>
</gene>
<feature type="domain" description="SGNH hydrolase-type esterase" evidence="1">
    <location>
        <begin position="8"/>
        <end position="212"/>
    </location>
</feature>
<evidence type="ECO:0000313" key="3">
    <source>
        <dbReference type="Proteomes" id="UP001199319"/>
    </source>
</evidence>